<keyword evidence="1" id="KW-0472">Membrane</keyword>
<dbReference type="SUPFAM" id="SSF53448">
    <property type="entry name" value="Nucleotide-diphospho-sugar transferases"/>
    <property type="match status" value="1"/>
</dbReference>
<protein>
    <submittedName>
        <fullName evidence="3">Glycosyltransferase involved in cell wall bisynthesis</fullName>
    </submittedName>
</protein>
<dbReference type="AlphaFoldDB" id="A0A1M6NUG7"/>
<feature type="domain" description="Glycosyltransferase 2-like" evidence="2">
    <location>
        <begin position="3"/>
        <end position="81"/>
    </location>
</feature>
<organism evidence="3 4">
    <name type="scientific">Reichenbachiella agariperforans</name>
    <dbReference type="NCBI Taxonomy" id="156994"/>
    <lineage>
        <taxon>Bacteria</taxon>
        <taxon>Pseudomonadati</taxon>
        <taxon>Bacteroidota</taxon>
        <taxon>Cytophagia</taxon>
        <taxon>Cytophagales</taxon>
        <taxon>Reichenbachiellaceae</taxon>
        <taxon>Reichenbachiella</taxon>
    </lineage>
</organism>
<dbReference type="RefSeq" id="WP_073121394.1">
    <property type="nucleotide sequence ID" value="NZ_FRAA01000002.1"/>
</dbReference>
<keyword evidence="3" id="KW-0808">Transferase</keyword>
<name>A0A1M6NUG7_REIAG</name>
<dbReference type="Gene3D" id="3.90.550.10">
    <property type="entry name" value="Spore Coat Polysaccharide Biosynthesis Protein SpsA, Chain A"/>
    <property type="match status" value="1"/>
</dbReference>
<dbReference type="Proteomes" id="UP000184474">
    <property type="component" value="Unassembled WGS sequence"/>
</dbReference>
<evidence type="ECO:0000313" key="4">
    <source>
        <dbReference type="Proteomes" id="UP000184474"/>
    </source>
</evidence>
<keyword evidence="1" id="KW-1133">Transmembrane helix</keyword>
<evidence type="ECO:0000256" key="1">
    <source>
        <dbReference type="SAM" id="Phobius"/>
    </source>
</evidence>
<reference evidence="4" key="1">
    <citation type="submission" date="2016-11" db="EMBL/GenBank/DDBJ databases">
        <authorList>
            <person name="Varghese N."/>
            <person name="Submissions S."/>
        </authorList>
    </citation>
    <scope>NUCLEOTIDE SEQUENCE [LARGE SCALE GENOMIC DNA]</scope>
    <source>
        <strain evidence="4">DSM 26134</strain>
    </source>
</reference>
<accession>A0A1M6NUG7</accession>
<gene>
    <name evidence="3" type="ORF">SAMN04488028_102415</name>
</gene>
<evidence type="ECO:0000259" key="2">
    <source>
        <dbReference type="Pfam" id="PF00535"/>
    </source>
</evidence>
<dbReference type="PANTHER" id="PTHR43685:SF2">
    <property type="entry name" value="GLYCOSYLTRANSFERASE 2-LIKE DOMAIN-CONTAINING PROTEIN"/>
    <property type="match status" value="1"/>
</dbReference>
<keyword evidence="4" id="KW-1185">Reference proteome</keyword>
<dbReference type="EMBL" id="FRAA01000002">
    <property type="protein sequence ID" value="SHJ99355.1"/>
    <property type="molecule type" value="Genomic_DNA"/>
</dbReference>
<proteinExistence type="predicted"/>
<evidence type="ECO:0000313" key="3">
    <source>
        <dbReference type="EMBL" id="SHJ99355.1"/>
    </source>
</evidence>
<dbReference type="GO" id="GO:0016740">
    <property type="term" value="F:transferase activity"/>
    <property type="evidence" value="ECO:0007669"/>
    <property type="project" value="UniProtKB-KW"/>
</dbReference>
<sequence length="228" mass="25744">MITIICVVLNQADELNQTIQSVKSLNRKVELIVVDGKSNDGTLDIIKGHDDFINSWISEKDNGIYDAFNKGWNMASENSHVLYLGAGDKILKLPKESVLRFSDVLYGNVILEGRYTFISKADFRLKLGNTLHHQALLVKKSLLKASPFDTNFKTYADFDLNQRLLKSGAVFSSCPNLLASAIPDGVSHHFNWKESLSVVRHNYGIYLTGLAFCYYVFQFLIEKINMNN</sequence>
<dbReference type="STRING" id="156994.SAMN04488028_102415"/>
<keyword evidence="1" id="KW-0812">Transmembrane</keyword>
<dbReference type="PANTHER" id="PTHR43685">
    <property type="entry name" value="GLYCOSYLTRANSFERASE"/>
    <property type="match status" value="1"/>
</dbReference>
<dbReference type="Pfam" id="PF00535">
    <property type="entry name" value="Glycos_transf_2"/>
    <property type="match status" value="1"/>
</dbReference>
<dbReference type="InterPro" id="IPR050834">
    <property type="entry name" value="Glycosyltransf_2"/>
</dbReference>
<dbReference type="InterPro" id="IPR001173">
    <property type="entry name" value="Glyco_trans_2-like"/>
</dbReference>
<feature type="transmembrane region" description="Helical" evidence="1">
    <location>
        <begin position="203"/>
        <end position="221"/>
    </location>
</feature>
<dbReference type="InterPro" id="IPR029044">
    <property type="entry name" value="Nucleotide-diphossugar_trans"/>
</dbReference>